<reference evidence="4 5" key="1">
    <citation type="journal article" date="2010" name="Cell">
        <title>The genome of Naegleria gruberi illuminates early eukaryotic versatility.</title>
        <authorList>
            <person name="Fritz-Laylin L.K."/>
            <person name="Prochnik S.E."/>
            <person name="Ginger M.L."/>
            <person name="Dacks J.B."/>
            <person name="Carpenter M.L."/>
            <person name="Field M.C."/>
            <person name="Kuo A."/>
            <person name="Paredez A."/>
            <person name="Chapman J."/>
            <person name="Pham J."/>
            <person name="Shu S."/>
            <person name="Neupane R."/>
            <person name="Cipriano M."/>
            <person name="Mancuso J."/>
            <person name="Tu H."/>
            <person name="Salamov A."/>
            <person name="Lindquist E."/>
            <person name="Shapiro H."/>
            <person name="Lucas S."/>
            <person name="Grigoriev I.V."/>
            <person name="Cande W.Z."/>
            <person name="Fulton C."/>
            <person name="Rokhsar D.S."/>
            <person name="Dawson S.C."/>
        </authorList>
    </citation>
    <scope>NUCLEOTIDE SEQUENCE [LARGE SCALE GENOMIC DNA]</scope>
    <source>
        <strain evidence="4 5">NEG-M</strain>
    </source>
</reference>
<dbReference type="SMART" id="SM00360">
    <property type="entry name" value="RRM"/>
    <property type="match status" value="1"/>
</dbReference>
<dbReference type="PROSITE" id="PS50102">
    <property type="entry name" value="RRM"/>
    <property type="match status" value="1"/>
</dbReference>
<feature type="region of interest" description="Disordered" evidence="2">
    <location>
        <begin position="1"/>
        <end position="37"/>
    </location>
</feature>
<dbReference type="SUPFAM" id="SSF54928">
    <property type="entry name" value="RNA-binding domain, RBD"/>
    <property type="match status" value="1"/>
</dbReference>
<sequence length="321" mass="37809">MRINHQQQHNTHHNINHHPQQHQQQHSKHSLAASESQITHPVESVQGYVLFINNIDRNIDAETLTDTLSDFGQVISLHYELSRRTGLPIGLALVKYANLDQAREALEGLRGKRLGSKVLQCDWCFKHPPQVSEENQEEEKSTIIESTNLSNEEQDHSEDKRKREDQQQLTTDNTEPPLKKTFEDAEEWIEEERFLLELQQAGYKGGPNPPIIDKEDAERITKEFKEKFPDEVIKTEDEIKEKLEKIEKKKQERLEGRKKPEETEKETKVSFEIKEETQAEEEPQYGDNNYQQDAPEEEEEEEEEEYVRKYDPNRDSDDEYY</sequence>
<dbReference type="STRING" id="5762.D2VQ62"/>
<dbReference type="KEGG" id="ngr:NAEGRDRAFT_51342"/>
<dbReference type="RefSeq" id="XP_002673796.1">
    <property type="nucleotide sequence ID" value="XM_002673750.1"/>
</dbReference>
<dbReference type="Gene3D" id="3.30.70.330">
    <property type="match status" value="1"/>
</dbReference>
<organism evidence="5">
    <name type="scientific">Naegleria gruberi</name>
    <name type="common">Amoeba</name>
    <dbReference type="NCBI Taxonomy" id="5762"/>
    <lineage>
        <taxon>Eukaryota</taxon>
        <taxon>Discoba</taxon>
        <taxon>Heterolobosea</taxon>
        <taxon>Tetramitia</taxon>
        <taxon>Eutetramitia</taxon>
        <taxon>Vahlkampfiidae</taxon>
        <taxon>Naegleria</taxon>
    </lineage>
</organism>
<dbReference type="Proteomes" id="UP000006671">
    <property type="component" value="Unassembled WGS sequence"/>
</dbReference>
<feature type="region of interest" description="Disordered" evidence="2">
    <location>
        <begin position="249"/>
        <end position="321"/>
    </location>
</feature>
<proteinExistence type="predicted"/>
<feature type="compositionally biased region" description="Basic and acidic residues" evidence="2">
    <location>
        <begin position="306"/>
        <end position="315"/>
    </location>
</feature>
<dbReference type="GeneID" id="8855696"/>
<protein>
    <submittedName>
        <fullName evidence="4">Predicted protein</fullName>
    </submittedName>
</protein>
<keyword evidence="1" id="KW-0694">RNA-binding</keyword>
<keyword evidence="5" id="KW-1185">Reference proteome</keyword>
<evidence type="ECO:0000256" key="1">
    <source>
        <dbReference type="PROSITE-ProRule" id="PRU00176"/>
    </source>
</evidence>
<dbReference type="InParanoid" id="D2VQ62"/>
<evidence type="ECO:0000313" key="5">
    <source>
        <dbReference type="Proteomes" id="UP000006671"/>
    </source>
</evidence>
<evidence type="ECO:0000256" key="2">
    <source>
        <dbReference type="SAM" id="MobiDB-lite"/>
    </source>
</evidence>
<dbReference type="GO" id="GO:0005737">
    <property type="term" value="C:cytoplasm"/>
    <property type="evidence" value="ECO:0007669"/>
    <property type="project" value="InterPro"/>
</dbReference>
<dbReference type="eggNOG" id="KOG0130">
    <property type="taxonomic scope" value="Eukaryota"/>
</dbReference>
<dbReference type="GO" id="GO:0005634">
    <property type="term" value="C:nucleus"/>
    <property type="evidence" value="ECO:0007669"/>
    <property type="project" value="InterPro"/>
</dbReference>
<dbReference type="InterPro" id="IPR000504">
    <property type="entry name" value="RRM_dom"/>
</dbReference>
<accession>D2VQ62</accession>
<dbReference type="PANTHER" id="PTHR45894">
    <property type="entry name" value="RNA-BINDING PROTEIN 8A"/>
    <property type="match status" value="1"/>
</dbReference>
<dbReference type="EMBL" id="GG738888">
    <property type="protein sequence ID" value="EFC41052.1"/>
    <property type="molecule type" value="Genomic_DNA"/>
</dbReference>
<dbReference type="VEuPathDB" id="AmoebaDB:NAEGRDRAFT_51342"/>
<dbReference type="Pfam" id="PF00076">
    <property type="entry name" value="RRM_1"/>
    <property type="match status" value="1"/>
</dbReference>
<feature type="compositionally biased region" description="Basic and acidic residues" evidence="2">
    <location>
        <begin position="153"/>
        <end position="166"/>
    </location>
</feature>
<feature type="compositionally biased region" description="Basic and acidic residues" evidence="2">
    <location>
        <begin position="249"/>
        <end position="277"/>
    </location>
</feature>
<feature type="compositionally biased region" description="Basic residues" evidence="2">
    <location>
        <begin position="10"/>
        <end position="29"/>
    </location>
</feature>
<dbReference type="InterPro" id="IPR008111">
    <property type="entry name" value="RNA-bd_8"/>
</dbReference>
<evidence type="ECO:0000259" key="3">
    <source>
        <dbReference type="PROSITE" id="PS50102"/>
    </source>
</evidence>
<dbReference type="GO" id="GO:0003723">
    <property type="term" value="F:RNA binding"/>
    <property type="evidence" value="ECO:0007669"/>
    <property type="project" value="UniProtKB-UniRule"/>
</dbReference>
<evidence type="ECO:0000313" key="4">
    <source>
        <dbReference type="EMBL" id="EFC41052.1"/>
    </source>
</evidence>
<dbReference type="InterPro" id="IPR035979">
    <property type="entry name" value="RBD_domain_sf"/>
</dbReference>
<feature type="region of interest" description="Disordered" evidence="2">
    <location>
        <begin position="130"/>
        <end position="180"/>
    </location>
</feature>
<dbReference type="InterPro" id="IPR012677">
    <property type="entry name" value="Nucleotide-bd_a/b_plait_sf"/>
</dbReference>
<gene>
    <name evidence="4" type="ORF">NAEGRDRAFT_51342</name>
</gene>
<dbReference type="OrthoDB" id="15688at2759"/>
<feature type="domain" description="RRM" evidence="3">
    <location>
        <begin position="48"/>
        <end position="126"/>
    </location>
</feature>
<dbReference type="GO" id="GO:0006396">
    <property type="term" value="P:RNA processing"/>
    <property type="evidence" value="ECO:0007669"/>
    <property type="project" value="InterPro"/>
</dbReference>
<name>D2VQ62_NAEGR</name>
<feature type="compositionally biased region" description="Acidic residues" evidence="2">
    <location>
        <begin position="294"/>
        <end position="305"/>
    </location>
</feature>
<dbReference type="AlphaFoldDB" id="D2VQ62"/>